<sequence length="441" mass="49161">MSKEKPTGFFSSVFASNYGLLSGLSSKIEAALSLESDGSDTDSLPQSSETSCTGSPALSVDNHDVGATARQFTQETKKYSKKVRAIGRKDRSVYGQPICHLPLSPQLPKTHSICSRDPSNESLDTIDSGHGNGQSSPSGSNEQPRKFDPFYVFRHSNSAGIGSESDTFGNSPCTSVDSSDTESIPEGRSLGIGISGSDGSLHSWTSSISCDSRADDINNEAMKFMKSYVQNIFFSSSSITFEEKAKFGELCQYEAGRLWFARCVNGQRVHNKRVTESTFYSLVQHFAIVLFECGESDDFSPAKSLMNMCLTFFHEVSQGNSPPTKEYLYKYLKEQPIWHSLHFWNAAFFDAVQKERSLRPMPTRKEMNHLSLEDIRDETSFQENITFGQLGTFTHNMHAFGLSKALCLEFLRKQSTIANLPSEQVQLLQENIERIYQDRGR</sequence>
<reference evidence="4" key="1">
    <citation type="submission" date="2025-08" db="UniProtKB">
        <authorList>
            <consortium name="RefSeq"/>
        </authorList>
    </citation>
    <scope>IDENTIFICATION</scope>
    <source>
        <tissue evidence="4">Muscle</tissue>
    </source>
</reference>
<feature type="compositionally biased region" description="Polar residues" evidence="1">
    <location>
        <begin position="133"/>
        <end position="142"/>
    </location>
</feature>
<dbReference type="PANTHER" id="PTHR13663">
    <property type="entry name" value="SIMILAR TO RIKEN CDNA 6430548M08"/>
    <property type="match status" value="1"/>
</dbReference>
<evidence type="ECO:0000313" key="4">
    <source>
        <dbReference type="RefSeq" id="XP_013794159.1"/>
    </source>
</evidence>
<proteinExistence type="predicted"/>
<dbReference type="GeneID" id="106478184"/>
<keyword evidence="3" id="KW-1185">Reference proteome</keyword>
<dbReference type="RefSeq" id="XP_013794159.1">
    <property type="nucleotide sequence ID" value="XM_013938705.2"/>
</dbReference>
<organism evidence="3 4">
    <name type="scientific">Limulus polyphemus</name>
    <name type="common">Atlantic horseshoe crab</name>
    <dbReference type="NCBI Taxonomy" id="6850"/>
    <lineage>
        <taxon>Eukaryota</taxon>
        <taxon>Metazoa</taxon>
        <taxon>Ecdysozoa</taxon>
        <taxon>Arthropoda</taxon>
        <taxon>Chelicerata</taxon>
        <taxon>Merostomata</taxon>
        <taxon>Xiphosura</taxon>
        <taxon>Limulidae</taxon>
        <taxon>Limulus</taxon>
    </lineage>
</organism>
<feature type="region of interest" description="Disordered" evidence="1">
    <location>
        <begin position="107"/>
        <end position="146"/>
    </location>
</feature>
<accession>A0ABM1C4S8</accession>
<dbReference type="Proteomes" id="UP000694941">
    <property type="component" value="Unplaced"/>
</dbReference>
<dbReference type="InterPro" id="IPR039872">
    <property type="entry name" value="KIAA0513"/>
</dbReference>
<dbReference type="PANTHER" id="PTHR13663:SF2">
    <property type="entry name" value="SIMILAR TO RIKEN CDNA 6430548M08"/>
    <property type="match status" value="1"/>
</dbReference>
<dbReference type="InterPro" id="IPR022096">
    <property type="entry name" value="SBF1/SBF2"/>
</dbReference>
<evidence type="ECO:0000313" key="3">
    <source>
        <dbReference type="Proteomes" id="UP000694941"/>
    </source>
</evidence>
<name>A0ABM1C4S8_LIMPO</name>
<dbReference type="Pfam" id="PF12335">
    <property type="entry name" value="SBF2"/>
    <property type="match status" value="1"/>
</dbReference>
<feature type="region of interest" description="Disordered" evidence="1">
    <location>
        <begin position="162"/>
        <end position="191"/>
    </location>
</feature>
<feature type="domain" description="SBF1/SBF2" evidence="2">
    <location>
        <begin position="252"/>
        <end position="373"/>
    </location>
</feature>
<feature type="compositionally biased region" description="Polar residues" evidence="1">
    <location>
        <begin position="162"/>
        <end position="182"/>
    </location>
</feature>
<evidence type="ECO:0000256" key="1">
    <source>
        <dbReference type="SAM" id="MobiDB-lite"/>
    </source>
</evidence>
<protein>
    <submittedName>
        <fullName evidence="4">Uncharacterized protein KIAA0513-like</fullName>
    </submittedName>
</protein>
<gene>
    <name evidence="4" type="primary">LOC106478184</name>
</gene>
<feature type="region of interest" description="Disordered" evidence="1">
    <location>
        <begin position="35"/>
        <end position="79"/>
    </location>
</feature>
<evidence type="ECO:0000259" key="2">
    <source>
        <dbReference type="Pfam" id="PF12335"/>
    </source>
</evidence>
<feature type="compositionally biased region" description="Polar residues" evidence="1">
    <location>
        <begin position="41"/>
        <end position="56"/>
    </location>
</feature>